<keyword evidence="6 10" id="KW-0472">Membrane</keyword>
<evidence type="ECO:0000259" key="11">
    <source>
        <dbReference type="PROSITE" id="PS50262"/>
    </source>
</evidence>
<dbReference type="PRINTS" id="PR00237">
    <property type="entry name" value="GPCRRHODOPSN"/>
</dbReference>
<feature type="transmembrane region" description="Helical" evidence="10">
    <location>
        <begin position="34"/>
        <end position="56"/>
    </location>
</feature>
<dbReference type="Pfam" id="PF00001">
    <property type="entry name" value="7tm_1"/>
    <property type="match status" value="1"/>
</dbReference>
<dbReference type="PANTHER" id="PTHR22752">
    <property type="entry name" value="G PROTEIN-COUPLED RECEPTOR"/>
    <property type="match status" value="1"/>
</dbReference>
<feature type="transmembrane region" description="Helical" evidence="10">
    <location>
        <begin position="147"/>
        <end position="170"/>
    </location>
</feature>
<keyword evidence="8 9" id="KW-0807">Transducer</keyword>
<dbReference type="InterPro" id="IPR017452">
    <property type="entry name" value="GPCR_Rhodpsn_7TM"/>
</dbReference>
<evidence type="ECO:0000256" key="10">
    <source>
        <dbReference type="SAM" id="Phobius"/>
    </source>
</evidence>
<dbReference type="PANTHER" id="PTHR22752:SF14">
    <property type="entry name" value="G-PROTEIN COUPLED RECEPTORS FAMILY 1 PROFILE DOMAIN-CONTAINING PROTEIN"/>
    <property type="match status" value="1"/>
</dbReference>
<evidence type="ECO:0000256" key="8">
    <source>
        <dbReference type="ARBA" id="ARBA00023224"/>
    </source>
</evidence>
<dbReference type="GeneID" id="20239048"/>
<dbReference type="KEGG" id="lgi:LOTGIDRAFT_162560"/>
<evidence type="ECO:0000256" key="7">
    <source>
        <dbReference type="ARBA" id="ARBA00023170"/>
    </source>
</evidence>
<comment type="subcellular location">
    <subcellularLocation>
        <location evidence="1">Cell membrane</location>
        <topology evidence="1">Multi-pass membrane protein</topology>
    </subcellularLocation>
</comment>
<dbReference type="CTD" id="20239048"/>
<evidence type="ECO:0000313" key="12">
    <source>
        <dbReference type="EMBL" id="ESO92640.1"/>
    </source>
</evidence>
<evidence type="ECO:0000256" key="3">
    <source>
        <dbReference type="ARBA" id="ARBA00022692"/>
    </source>
</evidence>
<dbReference type="SUPFAM" id="SSF81321">
    <property type="entry name" value="Family A G protein-coupled receptor-like"/>
    <property type="match status" value="1"/>
</dbReference>
<keyword evidence="7 9" id="KW-0675">Receptor</keyword>
<feature type="transmembrane region" description="Helical" evidence="10">
    <location>
        <begin position="272"/>
        <end position="292"/>
    </location>
</feature>
<gene>
    <name evidence="12" type="ORF">LOTGIDRAFT_162560</name>
</gene>
<dbReference type="GO" id="GO:0004930">
    <property type="term" value="F:G protein-coupled receptor activity"/>
    <property type="evidence" value="ECO:0007669"/>
    <property type="project" value="UniProtKB-KW"/>
</dbReference>
<dbReference type="InterPro" id="IPR000276">
    <property type="entry name" value="GPCR_Rhodpsn"/>
</dbReference>
<keyword evidence="4 10" id="KW-1133">Transmembrane helix</keyword>
<dbReference type="GO" id="GO:0005886">
    <property type="term" value="C:plasma membrane"/>
    <property type="evidence" value="ECO:0007669"/>
    <property type="project" value="UniProtKB-SubCell"/>
</dbReference>
<feature type="domain" description="G-protein coupled receptors family 1 profile" evidence="11">
    <location>
        <begin position="47"/>
        <end position="324"/>
    </location>
</feature>
<feature type="transmembrane region" description="Helical" evidence="10">
    <location>
        <begin position="304"/>
        <end position="327"/>
    </location>
</feature>
<accession>V4AC11</accession>
<organism evidence="12 13">
    <name type="scientific">Lottia gigantea</name>
    <name type="common">Giant owl limpet</name>
    <dbReference type="NCBI Taxonomy" id="225164"/>
    <lineage>
        <taxon>Eukaryota</taxon>
        <taxon>Metazoa</taxon>
        <taxon>Spiralia</taxon>
        <taxon>Lophotrochozoa</taxon>
        <taxon>Mollusca</taxon>
        <taxon>Gastropoda</taxon>
        <taxon>Patellogastropoda</taxon>
        <taxon>Lottioidea</taxon>
        <taxon>Lottiidae</taxon>
        <taxon>Lottia</taxon>
    </lineage>
</organism>
<dbReference type="CDD" id="cd00637">
    <property type="entry name" value="7tm_classA_rhodopsin-like"/>
    <property type="match status" value="1"/>
</dbReference>
<evidence type="ECO:0000256" key="6">
    <source>
        <dbReference type="ARBA" id="ARBA00023136"/>
    </source>
</evidence>
<keyword evidence="3 9" id="KW-0812">Transmembrane</keyword>
<dbReference type="RefSeq" id="XP_009056781.1">
    <property type="nucleotide sequence ID" value="XM_009058533.1"/>
</dbReference>
<dbReference type="SMART" id="SM01381">
    <property type="entry name" value="7TM_GPCR_Srsx"/>
    <property type="match status" value="1"/>
</dbReference>
<evidence type="ECO:0000256" key="9">
    <source>
        <dbReference type="RuleBase" id="RU000688"/>
    </source>
</evidence>
<sequence>MLIRDLQNCTDFEFCFVSDDSEYFTSQISVTSQVFAISVLILTCIIGNCLLFYAIFKCSKRSSALAILLLNLAIVDILVGVVVLPMWIVSTVNLGWPFPHNMCEFVGFLTVVLMLCSILSLCTIAVDRYCCIAFPFRYPVLVTVPRLNILVVCLWVYCILVAVFPLFGWGDYRFQPQTVPICNPVWVTEIAFAIFLVLSGIVLPVILMLFSYAKIVVIARDHIRRIDIVQRHIEMPSTVNNTSNQDQNHNTKDEIRMQPSRFSKSLKMVQKVFIAVGVFFLCWGPYVILNFWSVNNEHKAVPYVADLLVTLLAFANSSINPVIFILLNKEYRKTIHDLRNVLIGLCQTNRVIPLTHSSGYDISGYRDYDLEKRSTAGNGVARRPVIQEVPFTSGYDSDIDNETQKVS</sequence>
<dbReference type="HOGENOM" id="CLU_009579_3_3_1"/>
<dbReference type="PROSITE" id="PS50262">
    <property type="entry name" value="G_PROTEIN_RECEP_F1_2"/>
    <property type="match status" value="1"/>
</dbReference>
<evidence type="ECO:0000256" key="5">
    <source>
        <dbReference type="ARBA" id="ARBA00023040"/>
    </source>
</evidence>
<keyword evidence="2" id="KW-1003">Cell membrane</keyword>
<feature type="transmembrane region" description="Helical" evidence="10">
    <location>
        <begin position="108"/>
        <end position="126"/>
    </location>
</feature>
<dbReference type="Gene3D" id="1.20.1070.10">
    <property type="entry name" value="Rhodopsin 7-helix transmembrane proteins"/>
    <property type="match status" value="1"/>
</dbReference>
<proteinExistence type="inferred from homology"/>
<name>V4AC11_LOTGI</name>
<evidence type="ECO:0000256" key="1">
    <source>
        <dbReference type="ARBA" id="ARBA00004651"/>
    </source>
</evidence>
<dbReference type="PROSITE" id="PS00237">
    <property type="entry name" value="G_PROTEIN_RECEP_F1_1"/>
    <property type="match status" value="1"/>
</dbReference>
<evidence type="ECO:0000313" key="13">
    <source>
        <dbReference type="Proteomes" id="UP000030746"/>
    </source>
</evidence>
<evidence type="ECO:0000256" key="4">
    <source>
        <dbReference type="ARBA" id="ARBA00022989"/>
    </source>
</evidence>
<dbReference type="EMBL" id="KB202050">
    <property type="protein sequence ID" value="ESO92640.1"/>
    <property type="molecule type" value="Genomic_DNA"/>
</dbReference>
<dbReference type="OMA" id="FFWILMI"/>
<dbReference type="OrthoDB" id="6151619at2759"/>
<dbReference type="Proteomes" id="UP000030746">
    <property type="component" value="Unassembled WGS sequence"/>
</dbReference>
<reference evidence="12 13" key="1">
    <citation type="journal article" date="2013" name="Nature">
        <title>Insights into bilaterian evolution from three spiralian genomes.</title>
        <authorList>
            <person name="Simakov O."/>
            <person name="Marletaz F."/>
            <person name="Cho S.J."/>
            <person name="Edsinger-Gonzales E."/>
            <person name="Havlak P."/>
            <person name="Hellsten U."/>
            <person name="Kuo D.H."/>
            <person name="Larsson T."/>
            <person name="Lv J."/>
            <person name="Arendt D."/>
            <person name="Savage R."/>
            <person name="Osoegawa K."/>
            <person name="de Jong P."/>
            <person name="Grimwood J."/>
            <person name="Chapman J.A."/>
            <person name="Shapiro H."/>
            <person name="Aerts A."/>
            <person name="Otillar R.P."/>
            <person name="Terry A.Y."/>
            <person name="Boore J.L."/>
            <person name="Grigoriev I.V."/>
            <person name="Lindberg D.R."/>
            <person name="Seaver E.C."/>
            <person name="Weisblat D.A."/>
            <person name="Putnam N.H."/>
            <person name="Rokhsar D.S."/>
        </authorList>
    </citation>
    <scope>NUCLEOTIDE SEQUENCE [LARGE SCALE GENOMIC DNA]</scope>
</reference>
<keyword evidence="5 9" id="KW-0297">G-protein coupled receptor</keyword>
<feature type="transmembrane region" description="Helical" evidence="10">
    <location>
        <begin position="190"/>
        <end position="215"/>
    </location>
</feature>
<comment type="similarity">
    <text evidence="9">Belongs to the G-protein coupled receptor 1 family.</text>
</comment>
<evidence type="ECO:0000256" key="2">
    <source>
        <dbReference type="ARBA" id="ARBA00022475"/>
    </source>
</evidence>
<feature type="transmembrane region" description="Helical" evidence="10">
    <location>
        <begin position="68"/>
        <end position="88"/>
    </location>
</feature>
<dbReference type="AlphaFoldDB" id="V4AC11"/>
<protein>
    <recommendedName>
        <fullName evidence="11">G-protein coupled receptors family 1 profile domain-containing protein</fullName>
    </recommendedName>
</protein>
<keyword evidence="13" id="KW-1185">Reference proteome</keyword>